<dbReference type="InterPro" id="IPR006129">
    <property type="entry name" value="AdhesinB"/>
</dbReference>
<dbReference type="InterPro" id="IPR006127">
    <property type="entry name" value="ZnuA-like"/>
</dbReference>
<evidence type="ECO:0000256" key="3">
    <source>
        <dbReference type="ARBA" id="ARBA00022723"/>
    </source>
</evidence>
<dbReference type="PRINTS" id="PR00691">
    <property type="entry name" value="ADHESINB"/>
</dbReference>
<dbReference type="Pfam" id="PF01297">
    <property type="entry name" value="ZnuA"/>
    <property type="match status" value="1"/>
</dbReference>
<dbReference type="Gene3D" id="3.40.50.1980">
    <property type="entry name" value="Nitrogenase molybdenum iron protein domain"/>
    <property type="match status" value="2"/>
</dbReference>
<dbReference type="EMBL" id="CP115149">
    <property type="protein sequence ID" value="WBL36592.1"/>
    <property type="molecule type" value="Genomic_DNA"/>
</dbReference>
<feature type="compositionally biased region" description="Basic and acidic residues" evidence="6">
    <location>
        <begin position="125"/>
        <end position="151"/>
    </location>
</feature>
<evidence type="ECO:0000313" key="8">
    <source>
        <dbReference type="EMBL" id="WBL36592.1"/>
    </source>
</evidence>
<dbReference type="PANTHER" id="PTHR42953:SF1">
    <property type="entry name" value="METAL-BINDING PROTEIN HI_0362-RELATED"/>
    <property type="match status" value="1"/>
</dbReference>
<dbReference type="InterPro" id="IPR006128">
    <property type="entry name" value="Lipoprotein_PsaA-like"/>
</dbReference>
<dbReference type="SUPFAM" id="SSF53807">
    <property type="entry name" value="Helical backbone' metal receptor"/>
    <property type="match status" value="1"/>
</dbReference>
<keyword evidence="3" id="KW-0479">Metal-binding</keyword>
<accession>A0ABY7M7T5</accession>
<evidence type="ECO:0000256" key="5">
    <source>
        <dbReference type="RuleBase" id="RU003512"/>
    </source>
</evidence>
<evidence type="ECO:0000313" key="9">
    <source>
        <dbReference type="Proteomes" id="UP001212803"/>
    </source>
</evidence>
<comment type="subcellular location">
    <subcellularLocation>
        <location evidence="1">Cell envelope</location>
    </subcellularLocation>
</comment>
<keyword evidence="2 5" id="KW-0813">Transport</keyword>
<proteinExistence type="inferred from homology"/>
<feature type="region of interest" description="Disordered" evidence="6">
    <location>
        <begin position="119"/>
        <end position="151"/>
    </location>
</feature>
<comment type="similarity">
    <text evidence="5">Belongs to the bacterial solute-binding protein 9 family.</text>
</comment>
<dbReference type="PROSITE" id="PS51257">
    <property type="entry name" value="PROKAR_LIPOPROTEIN"/>
    <property type="match status" value="1"/>
</dbReference>
<dbReference type="Proteomes" id="UP001212803">
    <property type="component" value="Chromosome"/>
</dbReference>
<dbReference type="PRINTS" id="PR00690">
    <property type="entry name" value="ADHESNFAMILY"/>
</dbReference>
<feature type="signal peptide" evidence="7">
    <location>
        <begin position="1"/>
        <end position="23"/>
    </location>
</feature>
<protein>
    <submittedName>
        <fullName evidence="8">Metal ABC transporter substrate-binding protein</fullName>
    </submittedName>
</protein>
<gene>
    <name evidence="8" type="ORF">O0235_03290</name>
</gene>
<dbReference type="InterPro" id="IPR050492">
    <property type="entry name" value="Bact_metal-bind_prot9"/>
</dbReference>
<sequence>MRGRLARFAAVLAAAVLGGALLAACGGGDNGGNGGQLRVVATTTQIGALAREVAGDRAQVVTLLQAGADAHDYEPSPQDSRRLKDAQLVLKNGIGLDDWLDGLIKNSGTKAKVVVTTEGITPLEGDDHAHGDGKDDGHDHSHDAGDPHVWHDPENVKVMVRNIAEALAEADSANAAEYRARAEAYAAKLDETDREIRALLDPIPAANRKIVTNHESLQYFARRYDLEVVGAIIPGTAKDAQPSAQDLARLTDLIRAEGVKAIFAEAEIDPKVAEQLAKDTGVKVVTGLYADSLGPAGSGADTVDGMLLHNARLIAEALR</sequence>
<dbReference type="RefSeq" id="WP_270057114.1">
    <property type="nucleotide sequence ID" value="NZ_CP115149.1"/>
</dbReference>
<reference evidence="8 9" key="1">
    <citation type="journal article" date="2023" name="ISME J.">
        <title>Thermophilic Dehalococcoidia with unusual traits shed light on an unexpected past.</title>
        <authorList>
            <person name="Palmer M."/>
            <person name="Covington J.K."/>
            <person name="Zhou E.M."/>
            <person name="Thomas S.C."/>
            <person name="Habib N."/>
            <person name="Seymour C.O."/>
            <person name="Lai D."/>
            <person name="Johnston J."/>
            <person name="Hashimi A."/>
            <person name="Jiao J.Y."/>
            <person name="Muok A.R."/>
            <person name="Liu L."/>
            <person name="Xian W.D."/>
            <person name="Zhi X.Y."/>
            <person name="Li M.M."/>
            <person name="Silva L.P."/>
            <person name="Bowen B.P."/>
            <person name="Louie K."/>
            <person name="Briegel A."/>
            <person name="Pett-Ridge J."/>
            <person name="Weber P.K."/>
            <person name="Tocheva E.I."/>
            <person name="Woyke T."/>
            <person name="Northen T.R."/>
            <person name="Mayali X."/>
            <person name="Li W.J."/>
            <person name="Hedlund B.P."/>
        </authorList>
    </citation>
    <scope>NUCLEOTIDE SEQUENCE [LARGE SCALE GENOMIC DNA]</scope>
    <source>
        <strain evidence="8 9">YIM 72310</strain>
    </source>
</reference>
<name>A0ABY7M7T5_9CHLR</name>
<evidence type="ECO:0000256" key="7">
    <source>
        <dbReference type="SAM" id="SignalP"/>
    </source>
</evidence>
<feature type="chain" id="PRO_5047273496" evidence="7">
    <location>
        <begin position="24"/>
        <end position="319"/>
    </location>
</feature>
<organism evidence="8 9">
    <name type="scientific">Tepidiforma flava</name>
    <dbReference type="NCBI Taxonomy" id="3004094"/>
    <lineage>
        <taxon>Bacteria</taxon>
        <taxon>Bacillati</taxon>
        <taxon>Chloroflexota</taxon>
        <taxon>Tepidiformia</taxon>
        <taxon>Tepidiformales</taxon>
        <taxon>Tepidiformaceae</taxon>
        <taxon>Tepidiforma</taxon>
    </lineage>
</organism>
<evidence type="ECO:0000256" key="1">
    <source>
        <dbReference type="ARBA" id="ARBA00004196"/>
    </source>
</evidence>
<evidence type="ECO:0000256" key="2">
    <source>
        <dbReference type="ARBA" id="ARBA00022448"/>
    </source>
</evidence>
<evidence type="ECO:0000256" key="4">
    <source>
        <dbReference type="ARBA" id="ARBA00022729"/>
    </source>
</evidence>
<dbReference type="PANTHER" id="PTHR42953">
    <property type="entry name" value="HIGH-AFFINITY ZINC UPTAKE SYSTEM PROTEIN ZNUA-RELATED"/>
    <property type="match status" value="1"/>
</dbReference>
<keyword evidence="4 7" id="KW-0732">Signal</keyword>
<keyword evidence="9" id="KW-1185">Reference proteome</keyword>
<evidence type="ECO:0000256" key="6">
    <source>
        <dbReference type="SAM" id="MobiDB-lite"/>
    </source>
</evidence>